<comment type="caution">
    <text evidence="1">The sequence shown here is derived from an EMBL/GenBank/DDBJ whole genome shotgun (WGS) entry which is preliminary data.</text>
</comment>
<dbReference type="InterPro" id="IPR037479">
    <property type="entry name" value="Tauto_MSAD"/>
</dbReference>
<reference evidence="1 2" key="1">
    <citation type="journal article" date="2019" name="Int. J. Syst. Evol. Microbiol.">
        <title>The Global Catalogue of Microorganisms (GCM) 10K type strain sequencing project: providing services to taxonomists for standard genome sequencing and annotation.</title>
        <authorList>
            <consortium name="The Broad Institute Genomics Platform"/>
            <consortium name="The Broad Institute Genome Sequencing Center for Infectious Disease"/>
            <person name="Wu L."/>
            <person name="Ma J."/>
        </authorList>
    </citation>
    <scope>NUCLEOTIDE SEQUENCE [LARGE SCALE GENOMIC DNA]</scope>
    <source>
        <strain evidence="1 2">JCM 3053</strain>
    </source>
</reference>
<dbReference type="PANTHER" id="PTHR38460:SF1">
    <property type="entry name" value="TAUTOMERASE YOLI-RELATED"/>
    <property type="match status" value="1"/>
</dbReference>
<proteinExistence type="predicted"/>
<accession>A0ABN3DLI8</accession>
<evidence type="ECO:0008006" key="3">
    <source>
        <dbReference type="Google" id="ProtNLM"/>
    </source>
</evidence>
<dbReference type="InterPro" id="IPR014347">
    <property type="entry name" value="Tautomerase/MIF_sf"/>
</dbReference>
<evidence type="ECO:0000313" key="1">
    <source>
        <dbReference type="EMBL" id="GAA2235662.1"/>
    </source>
</evidence>
<organism evidence="1 2">
    <name type="scientific">Streptomyces indiaensis</name>
    <dbReference type="NCBI Taxonomy" id="284033"/>
    <lineage>
        <taxon>Bacteria</taxon>
        <taxon>Bacillati</taxon>
        <taxon>Actinomycetota</taxon>
        <taxon>Actinomycetes</taxon>
        <taxon>Kitasatosporales</taxon>
        <taxon>Streptomycetaceae</taxon>
        <taxon>Streptomyces</taxon>
    </lineage>
</organism>
<dbReference type="Gene3D" id="3.30.429.10">
    <property type="entry name" value="Macrophage Migration Inhibitory Factor"/>
    <property type="match status" value="1"/>
</dbReference>
<dbReference type="SUPFAM" id="SSF55331">
    <property type="entry name" value="Tautomerase/MIF"/>
    <property type="match status" value="1"/>
</dbReference>
<name>A0ABN3DLI8_9ACTN</name>
<sequence length="107" mass="11672">MPFVRIDTPRAGPERLAVLGRAVHGALTETMGITPDDRFQVLVDHDGTSGTLRCDDYLGVHRDEGIVYVTTTLHSGRTPAQKRALYRRTASFATRTPAPSRATCSSC</sequence>
<keyword evidence="2" id="KW-1185">Reference proteome</keyword>
<dbReference type="Proteomes" id="UP001501474">
    <property type="component" value="Unassembled WGS sequence"/>
</dbReference>
<dbReference type="PANTHER" id="PTHR38460">
    <property type="entry name" value="TAUTOMERASE YOLI-RELATED"/>
    <property type="match status" value="1"/>
</dbReference>
<dbReference type="Pfam" id="PF14552">
    <property type="entry name" value="Tautomerase_2"/>
    <property type="match status" value="1"/>
</dbReference>
<evidence type="ECO:0000313" key="2">
    <source>
        <dbReference type="Proteomes" id="UP001501474"/>
    </source>
</evidence>
<dbReference type="EMBL" id="BAAART010000068">
    <property type="protein sequence ID" value="GAA2235662.1"/>
    <property type="molecule type" value="Genomic_DNA"/>
</dbReference>
<gene>
    <name evidence="1" type="ORF">GCM10010104_33120</name>
</gene>
<protein>
    <recommendedName>
        <fullName evidence="3">Tautomerase enzyme</fullName>
    </recommendedName>
</protein>